<dbReference type="InterPro" id="IPR052337">
    <property type="entry name" value="SAT4-like"/>
</dbReference>
<evidence type="ECO:0000256" key="4">
    <source>
        <dbReference type="ARBA" id="ARBA00023136"/>
    </source>
</evidence>
<feature type="transmembrane region" description="Helical" evidence="7">
    <location>
        <begin position="24"/>
        <end position="45"/>
    </location>
</feature>
<dbReference type="Proteomes" id="UP000019804">
    <property type="component" value="Unassembled WGS sequence"/>
</dbReference>
<dbReference type="AlphaFoldDB" id="A0A017SCL3"/>
<dbReference type="InterPro" id="IPR049326">
    <property type="entry name" value="Rhodopsin_dom_fungi"/>
</dbReference>
<evidence type="ECO:0000313" key="10">
    <source>
        <dbReference type="Proteomes" id="UP000019804"/>
    </source>
</evidence>
<comment type="subcellular location">
    <subcellularLocation>
        <location evidence="1">Membrane</location>
        <topology evidence="1">Multi-pass membrane protein</topology>
    </subcellularLocation>
</comment>
<accession>A0A017SCL3</accession>
<dbReference type="HOGENOM" id="CLU_028200_0_4_1"/>
<dbReference type="Pfam" id="PF20684">
    <property type="entry name" value="Fung_rhodopsin"/>
    <property type="match status" value="1"/>
</dbReference>
<reference evidence="10" key="1">
    <citation type="journal article" date="2014" name="Nat. Commun.">
        <title>Genomic adaptations of the halophilic Dead Sea filamentous fungus Eurotium rubrum.</title>
        <authorList>
            <person name="Kis-Papo T."/>
            <person name="Weig A.R."/>
            <person name="Riley R."/>
            <person name="Persoh D."/>
            <person name="Salamov A."/>
            <person name="Sun H."/>
            <person name="Lipzen A."/>
            <person name="Wasser S.P."/>
            <person name="Rambold G."/>
            <person name="Grigoriev I.V."/>
            <person name="Nevo E."/>
        </authorList>
    </citation>
    <scope>NUCLEOTIDE SEQUENCE [LARGE SCALE GENOMIC DNA]</scope>
    <source>
        <strain evidence="10">CBS 135680</strain>
    </source>
</reference>
<evidence type="ECO:0000256" key="2">
    <source>
        <dbReference type="ARBA" id="ARBA00022692"/>
    </source>
</evidence>
<sequence>MDAGLENHTLFRREDGSVARGNRALVVTAVLTVLSILIVSMRVFARVALIKMMGREDWTIVISLVFAIIYLGFVAGETHFGLGAHSSTLSNEELMNQLKMLWAAIPMYNASLACTKFSILFQYLRIFPSRPFRISCYIAMGIVALYSTWAFITGFLTCVPVAKFWDRTVEGYCFNFEALWFFNASMNIATDFALLVMPMPLLSQLQLPRMQKIALCGVFAIGGLVVITSALRLSSLHTVAKDPDTSYSNVAAAYWTAAECNVAIICASLPFLRPVISCVFPKLMPTNSYRRHRTGFNTTNRSRLQTELYSQPRDYDMYTIDVKSNSVNRDPFRGIEVTTEMIQESGKPSTSQSGVESTNTSQKGLVMDV</sequence>
<evidence type="ECO:0000256" key="5">
    <source>
        <dbReference type="ARBA" id="ARBA00038359"/>
    </source>
</evidence>
<evidence type="ECO:0000256" key="1">
    <source>
        <dbReference type="ARBA" id="ARBA00004141"/>
    </source>
</evidence>
<dbReference type="RefSeq" id="XP_040637643.1">
    <property type="nucleotide sequence ID" value="XM_040785781.1"/>
</dbReference>
<feature type="transmembrane region" description="Helical" evidence="7">
    <location>
        <begin position="100"/>
        <end position="124"/>
    </location>
</feature>
<keyword evidence="3 7" id="KW-1133">Transmembrane helix</keyword>
<organism evidence="9 10">
    <name type="scientific">Aspergillus ruber (strain CBS 135680)</name>
    <dbReference type="NCBI Taxonomy" id="1388766"/>
    <lineage>
        <taxon>Eukaryota</taxon>
        <taxon>Fungi</taxon>
        <taxon>Dikarya</taxon>
        <taxon>Ascomycota</taxon>
        <taxon>Pezizomycotina</taxon>
        <taxon>Eurotiomycetes</taxon>
        <taxon>Eurotiomycetidae</taxon>
        <taxon>Eurotiales</taxon>
        <taxon>Aspergillaceae</taxon>
        <taxon>Aspergillus</taxon>
        <taxon>Aspergillus subgen. Aspergillus</taxon>
    </lineage>
</organism>
<gene>
    <name evidence="9" type="ORF">EURHEDRAFT_502737</name>
</gene>
<comment type="similarity">
    <text evidence="5">Belongs to the SAT4 family.</text>
</comment>
<evidence type="ECO:0000256" key="6">
    <source>
        <dbReference type="SAM" id="MobiDB-lite"/>
    </source>
</evidence>
<feature type="transmembrane region" description="Helical" evidence="7">
    <location>
        <begin position="136"/>
        <end position="162"/>
    </location>
</feature>
<evidence type="ECO:0000256" key="3">
    <source>
        <dbReference type="ARBA" id="ARBA00022989"/>
    </source>
</evidence>
<dbReference type="GO" id="GO:0016020">
    <property type="term" value="C:membrane"/>
    <property type="evidence" value="ECO:0007669"/>
    <property type="project" value="UniProtKB-SubCell"/>
</dbReference>
<dbReference type="EMBL" id="KK088428">
    <property type="protein sequence ID" value="EYE93955.1"/>
    <property type="molecule type" value="Genomic_DNA"/>
</dbReference>
<keyword evidence="4 7" id="KW-0472">Membrane</keyword>
<keyword evidence="2 7" id="KW-0812">Transmembrane</keyword>
<feature type="region of interest" description="Disordered" evidence="6">
    <location>
        <begin position="342"/>
        <end position="369"/>
    </location>
</feature>
<keyword evidence="10" id="KW-1185">Reference proteome</keyword>
<dbReference type="OrthoDB" id="444631at2759"/>
<dbReference type="GeneID" id="63700905"/>
<evidence type="ECO:0000256" key="7">
    <source>
        <dbReference type="SAM" id="Phobius"/>
    </source>
</evidence>
<evidence type="ECO:0000259" key="8">
    <source>
        <dbReference type="Pfam" id="PF20684"/>
    </source>
</evidence>
<feature type="transmembrane region" description="Helical" evidence="7">
    <location>
        <begin position="213"/>
        <end position="233"/>
    </location>
</feature>
<proteinExistence type="inferred from homology"/>
<dbReference type="PANTHER" id="PTHR33048:SF47">
    <property type="entry name" value="INTEGRAL MEMBRANE PROTEIN-RELATED"/>
    <property type="match status" value="1"/>
</dbReference>
<name>A0A017SCL3_ASPRC</name>
<feature type="domain" description="Rhodopsin" evidence="8">
    <location>
        <begin position="41"/>
        <end position="277"/>
    </location>
</feature>
<feature type="transmembrane region" description="Helical" evidence="7">
    <location>
        <begin position="57"/>
        <end position="80"/>
    </location>
</feature>
<feature type="compositionally biased region" description="Polar residues" evidence="6">
    <location>
        <begin position="342"/>
        <end position="363"/>
    </location>
</feature>
<feature type="transmembrane region" description="Helical" evidence="7">
    <location>
        <begin position="253"/>
        <end position="272"/>
    </location>
</feature>
<protein>
    <recommendedName>
        <fullName evidence="8">Rhodopsin domain-containing protein</fullName>
    </recommendedName>
</protein>
<dbReference type="STRING" id="1388766.A0A017SCL3"/>
<feature type="transmembrane region" description="Helical" evidence="7">
    <location>
        <begin position="178"/>
        <end position="201"/>
    </location>
</feature>
<evidence type="ECO:0000313" key="9">
    <source>
        <dbReference type="EMBL" id="EYE93955.1"/>
    </source>
</evidence>
<dbReference type="PANTHER" id="PTHR33048">
    <property type="entry name" value="PTH11-LIKE INTEGRAL MEMBRANE PROTEIN (AFU_ORTHOLOGUE AFUA_5G11245)"/>
    <property type="match status" value="1"/>
</dbReference>